<dbReference type="AlphaFoldDB" id="A0A9N8PDE9"/>
<reference evidence="2" key="1">
    <citation type="submission" date="2020-06" db="EMBL/GenBank/DDBJ databases">
        <authorList>
            <person name="Onetto C."/>
        </authorList>
    </citation>
    <scope>NUCLEOTIDE SEQUENCE</scope>
</reference>
<evidence type="ECO:0000313" key="2">
    <source>
        <dbReference type="EMBL" id="CAD0091250.1"/>
    </source>
</evidence>
<comment type="caution">
    <text evidence="2">The sequence shown here is derived from an EMBL/GenBank/DDBJ whole genome shotgun (WGS) entry which is preliminary data.</text>
</comment>
<dbReference type="Proteomes" id="UP000716446">
    <property type="component" value="Unassembled WGS sequence"/>
</dbReference>
<gene>
    <name evidence="2" type="ORF">AWRI4619_LOCUS6640</name>
</gene>
<feature type="region of interest" description="Disordered" evidence="1">
    <location>
        <begin position="73"/>
        <end position="96"/>
    </location>
</feature>
<accession>A0A9N8PDE9</accession>
<name>A0A9N8PDE9_9PEZI</name>
<keyword evidence="3" id="KW-1185">Reference proteome</keyword>
<evidence type="ECO:0000256" key="1">
    <source>
        <dbReference type="SAM" id="MobiDB-lite"/>
    </source>
</evidence>
<dbReference type="EMBL" id="CAIJEN010000012">
    <property type="protein sequence ID" value="CAD0091250.1"/>
    <property type="molecule type" value="Genomic_DNA"/>
</dbReference>
<protein>
    <submittedName>
        <fullName evidence="2">Uncharacterized protein</fullName>
    </submittedName>
</protein>
<organism evidence="2 3">
    <name type="scientific">Aureobasidium vineae</name>
    <dbReference type="NCBI Taxonomy" id="2773715"/>
    <lineage>
        <taxon>Eukaryota</taxon>
        <taxon>Fungi</taxon>
        <taxon>Dikarya</taxon>
        <taxon>Ascomycota</taxon>
        <taxon>Pezizomycotina</taxon>
        <taxon>Dothideomycetes</taxon>
        <taxon>Dothideomycetidae</taxon>
        <taxon>Dothideales</taxon>
        <taxon>Saccotheciaceae</taxon>
        <taxon>Aureobasidium</taxon>
    </lineage>
</organism>
<proteinExistence type="predicted"/>
<evidence type="ECO:0000313" key="3">
    <source>
        <dbReference type="Proteomes" id="UP000716446"/>
    </source>
</evidence>
<sequence length="214" mass="25466">MLSLFSLTSRFFRPPPWTSTAHSLLSLGRVAHSTNQDSKLDQESLLALKQQDPLAYRRWRYHNDKEFREADLKRRRKPAIREQQKVQTRKHDKTPAKQQYLREYNARKWREDLSGRRSISLFKFLQNSRWSREGWTWKLHEPVITPDRVDRHCTACQRDRFLKVWWATKAEPITYVCNPCFANDFDIVVPEGQHKWLPGIFSSPHLPSPPSAKK</sequence>